<accession>A0A1X7NVY5</accession>
<evidence type="ECO:0000256" key="1">
    <source>
        <dbReference type="ARBA" id="ARBA00022723"/>
    </source>
</evidence>
<dbReference type="GO" id="GO:0008270">
    <property type="term" value="F:zinc ion binding"/>
    <property type="evidence" value="ECO:0007669"/>
    <property type="project" value="UniProtKB-KW"/>
</dbReference>
<keyword evidence="7" id="KW-1185">Reference proteome</keyword>
<name>A0A1X7NVY5_9HYPH</name>
<keyword evidence="1" id="KW-0479">Metal-binding</keyword>
<dbReference type="PROSITE" id="PS51128">
    <property type="entry name" value="ZF_DKSA_2"/>
    <property type="match status" value="1"/>
</dbReference>
<feature type="zinc finger region" description="dksA C4-type" evidence="4">
    <location>
        <begin position="32"/>
        <end position="56"/>
    </location>
</feature>
<dbReference type="EMBL" id="FXBL01000004">
    <property type="protein sequence ID" value="SMH42301.1"/>
    <property type="molecule type" value="Genomic_DNA"/>
</dbReference>
<organism evidence="6 7">
    <name type="scientific">Mesorhizobium australicum</name>
    <dbReference type="NCBI Taxonomy" id="536018"/>
    <lineage>
        <taxon>Bacteria</taxon>
        <taxon>Pseudomonadati</taxon>
        <taxon>Pseudomonadota</taxon>
        <taxon>Alphaproteobacteria</taxon>
        <taxon>Hyphomicrobiales</taxon>
        <taxon>Phyllobacteriaceae</taxon>
        <taxon>Mesorhizobium</taxon>
    </lineage>
</organism>
<dbReference type="Proteomes" id="UP000193083">
    <property type="component" value="Unassembled WGS sequence"/>
</dbReference>
<dbReference type="OrthoDB" id="962301at2"/>
<dbReference type="Gene3D" id="1.20.120.910">
    <property type="entry name" value="DksA, coiled-coil domain"/>
    <property type="match status" value="1"/>
</dbReference>
<evidence type="ECO:0000259" key="5">
    <source>
        <dbReference type="Pfam" id="PF01258"/>
    </source>
</evidence>
<evidence type="ECO:0000256" key="4">
    <source>
        <dbReference type="PROSITE-ProRule" id="PRU00510"/>
    </source>
</evidence>
<feature type="domain" description="Zinc finger DksA/TraR C4-type" evidence="5">
    <location>
        <begin position="34"/>
        <end position="62"/>
    </location>
</feature>
<evidence type="ECO:0000313" key="7">
    <source>
        <dbReference type="Proteomes" id="UP000193083"/>
    </source>
</evidence>
<proteinExistence type="predicted"/>
<gene>
    <name evidence="6" type="ORF">SAMN02982922_2732</name>
</gene>
<reference evidence="6 7" key="1">
    <citation type="submission" date="2017-04" db="EMBL/GenBank/DDBJ databases">
        <authorList>
            <person name="Afonso C.L."/>
            <person name="Miller P.J."/>
            <person name="Scott M.A."/>
            <person name="Spackman E."/>
            <person name="Goraichik I."/>
            <person name="Dimitrov K.M."/>
            <person name="Suarez D.L."/>
            <person name="Swayne D.E."/>
        </authorList>
    </citation>
    <scope>NUCLEOTIDE SEQUENCE [LARGE SCALE GENOMIC DNA]</scope>
    <source>
        <strain evidence="6 7">B5P</strain>
    </source>
</reference>
<evidence type="ECO:0000256" key="3">
    <source>
        <dbReference type="ARBA" id="ARBA00022833"/>
    </source>
</evidence>
<evidence type="ECO:0000256" key="2">
    <source>
        <dbReference type="ARBA" id="ARBA00022771"/>
    </source>
</evidence>
<evidence type="ECO:0000313" key="6">
    <source>
        <dbReference type="EMBL" id="SMH42301.1"/>
    </source>
</evidence>
<keyword evidence="3" id="KW-0862">Zinc</keyword>
<dbReference type="InterPro" id="IPR000962">
    <property type="entry name" value="Znf_DskA_TraR"/>
</dbReference>
<protein>
    <submittedName>
        <fullName evidence="6">DksA/traR C4-type zinc finger</fullName>
    </submittedName>
</protein>
<dbReference type="Pfam" id="PF01258">
    <property type="entry name" value="zf-dskA_traR"/>
    <property type="match status" value="1"/>
</dbReference>
<sequence>MIEQAEARVADEVNAGVARIQEKLAVRSLRLVCDCGEEISPARRAAYPNACDCIECARRIERMRRRA</sequence>
<dbReference type="AlphaFoldDB" id="A0A1X7NVY5"/>
<keyword evidence="2" id="KW-0863">Zinc-finger</keyword>